<accession>A0ABS5Y8X9</accession>
<dbReference type="EMBL" id="JAFJYC010000001">
    <property type="protein sequence ID" value="MBT9431453.1"/>
    <property type="molecule type" value="Genomic_DNA"/>
</dbReference>
<dbReference type="Proteomes" id="UP000811282">
    <property type="component" value="Unassembled WGS sequence"/>
</dbReference>
<evidence type="ECO:0000313" key="1">
    <source>
        <dbReference type="EMBL" id="MBT9431453.1"/>
    </source>
</evidence>
<keyword evidence="2" id="KW-1185">Reference proteome</keyword>
<evidence type="ECO:0000313" key="2">
    <source>
        <dbReference type="Proteomes" id="UP000811282"/>
    </source>
</evidence>
<name>A0ABS5Y8X9_9GAMM</name>
<comment type="caution">
    <text evidence="1">The sequence shown here is derived from an EMBL/GenBank/DDBJ whole genome shotgun (WGS) entry which is preliminary data.</text>
</comment>
<dbReference type="RefSeq" id="WP_215668576.1">
    <property type="nucleotide sequence ID" value="NZ_JAFJYC010000001.1"/>
</dbReference>
<gene>
    <name evidence="1" type="ORF">JZM24_03480</name>
</gene>
<reference evidence="1 2" key="1">
    <citation type="journal article" date="2021" name="Genome Biol. Evol.">
        <title>The evolution of interdependence in a four-way mealybug symbiosis.</title>
        <authorList>
            <person name="Garber A.I."/>
            <person name="Kupper M."/>
            <person name="Laetsch D.R."/>
            <person name="Weldon S.R."/>
            <person name="Ladinsky M.S."/>
            <person name="Bjorkman P.J."/>
            <person name="McCutcheon J.P."/>
        </authorList>
    </citation>
    <scope>NUCLEOTIDE SEQUENCE [LARGE SCALE GENOMIC DNA]</scope>
    <source>
        <strain evidence="1">SOD</strain>
    </source>
</reference>
<proteinExistence type="predicted"/>
<organism evidence="1 2">
    <name type="scientific">Candidatus Sodalis endolongispinus</name>
    <dbReference type="NCBI Taxonomy" id="2812662"/>
    <lineage>
        <taxon>Bacteria</taxon>
        <taxon>Pseudomonadati</taxon>
        <taxon>Pseudomonadota</taxon>
        <taxon>Gammaproteobacteria</taxon>
        <taxon>Enterobacterales</taxon>
        <taxon>Bruguierivoracaceae</taxon>
        <taxon>Sodalis</taxon>
    </lineage>
</organism>
<sequence length="195" mass="21998">MTAVDNIQLRAYIDALSYCHQQEVKRKGTESLEKMGECYLIASTLFNRNALVDKSTGNKDLPALFRTLMSEWSGEKASGTTDVTVEHAVGTDGQRKLIVGNTLGNLCETIKSIAMDPNRNDGLFRTGCNLKEMDILENLSKEFTITLEQESPEFIATLFERQMRETIPFTEIDYSEMVKLIETHGTEKKSMMLIN</sequence>
<protein>
    <submittedName>
        <fullName evidence="1">Uncharacterized protein</fullName>
    </submittedName>
</protein>